<evidence type="ECO:0000313" key="8">
    <source>
        <dbReference type="Proteomes" id="UP000062260"/>
    </source>
</evidence>
<dbReference type="InterPro" id="IPR004839">
    <property type="entry name" value="Aminotransferase_I/II_large"/>
</dbReference>
<dbReference type="KEGG" id="auh:AWM75_04485"/>
<comment type="cofactor">
    <cofactor evidence="1">
        <name>pyridoxal 5'-phosphate</name>
        <dbReference type="ChEBI" id="CHEBI:597326"/>
    </cofactor>
</comment>
<dbReference type="EMBL" id="CP014163">
    <property type="protein sequence ID" value="AMB99304.1"/>
    <property type="molecule type" value="Genomic_DNA"/>
</dbReference>
<dbReference type="Gene3D" id="3.90.1150.10">
    <property type="entry name" value="Aspartate Aminotransferase, domain 1"/>
    <property type="match status" value="1"/>
</dbReference>
<evidence type="ECO:0000256" key="1">
    <source>
        <dbReference type="ARBA" id="ARBA00001933"/>
    </source>
</evidence>
<dbReference type="OrthoDB" id="9802872at2"/>
<dbReference type="Pfam" id="PF00155">
    <property type="entry name" value="Aminotran_1_2"/>
    <property type="match status" value="1"/>
</dbReference>
<evidence type="ECO:0000313" key="7">
    <source>
        <dbReference type="EMBL" id="AMB99304.1"/>
    </source>
</evidence>
<dbReference type="STRING" id="128944.AWM75_04485"/>
<keyword evidence="7" id="KW-0808">Transferase</keyword>
<comment type="similarity">
    <text evidence="5">Belongs to the class-II pyridoxal-phosphate-dependent aminotransferase family. MalY/PatB cystathionine beta-lyase subfamily.</text>
</comment>
<keyword evidence="7" id="KW-0032">Aminotransferase</keyword>
<dbReference type="EC" id="4.4.1.13" evidence="2"/>
<dbReference type="InterPro" id="IPR015424">
    <property type="entry name" value="PyrdxlP-dep_Trfase"/>
</dbReference>
<sequence length="394" mass="44463">MVDVLKDLSPDREGSPVIKWTGMTGKYGANDLLPLWIADMDFGTVPEVVQALVDYTERNQYGYFSVPDSYYQALIKWAKDHFNYTTEASWYRYTPGVCTGLALALQAFTNEGDKVLIQNPVYDPFRTVVLEANRELVMQDLLGDDEAGYRMDFDSLEAAFKDGVKVFILCSPHNPIGRIWSQEELTKVIDLCCQYDVFLFADEIHRDLIMPGHEFITTGCLVNDFDKLVIFTAASKTFNLAAFSHSFMIIKNPDLRAIYDRYTKTIHLGTGAPAGYIAAEAAFTHGQDWLDQVIDIVWENYQTVKASLAEFPAIKIADLQATYLCFVDLGAYVSPDQLTSLVQDQAGLAVNYGRDYWPTKPDDCHIRLNLATRPDIIRQAMDQLTQALKNHHSA</sequence>
<dbReference type="InterPro" id="IPR027619">
    <property type="entry name" value="C-S_lyase_PatB-like"/>
</dbReference>
<evidence type="ECO:0000256" key="5">
    <source>
        <dbReference type="ARBA" id="ARBA00037974"/>
    </source>
</evidence>
<dbReference type="GO" id="GO:0047804">
    <property type="term" value="F:cysteine-S-conjugate beta-lyase activity"/>
    <property type="evidence" value="ECO:0007669"/>
    <property type="project" value="UniProtKB-EC"/>
</dbReference>
<accession>A0A0X8FLJ5</accession>
<dbReference type="GO" id="GO:0030170">
    <property type="term" value="F:pyridoxal phosphate binding"/>
    <property type="evidence" value="ECO:0007669"/>
    <property type="project" value="InterPro"/>
</dbReference>
<dbReference type="InterPro" id="IPR015422">
    <property type="entry name" value="PyrdxlP-dep_Trfase_small"/>
</dbReference>
<dbReference type="CDD" id="cd00609">
    <property type="entry name" value="AAT_like"/>
    <property type="match status" value="1"/>
</dbReference>
<dbReference type="Proteomes" id="UP000062260">
    <property type="component" value="Chromosome"/>
</dbReference>
<organism evidence="7 8">
    <name type="scientific">Aerococcus urinaehominis</name>
    <dbReference type="NCBI Taxonomy" id="128944"/>
    <lineage>
        <taxon>Bacteria</taxon>
        <taxon>Bacillati</taxon>
        <taxon>Bacillota</taxon>
        <taxon>Bacilli</taxon>
        <taxon>Lactobacillales</taxon>
        <taxon>Aerococcaceae</taxon>
        <taxon>Aerococcus</taxon>
    </lineage>
</organism>
<reference evidence="8" key="2">
    <citation type="submission" date="2016-01" db="EMBL/GenBank/DDBJ databases">
        <title>Six Aerococcus type strain genome sequencing and assembly using PacBio and Illumina Hiseq.</title>
        <authorList>
            <person name="Carkaci D."/>
            <person name="Dargis R."/>
            <person name="Nielsen X.C."/>
            <person name="Skovgaard O."/>
            <person name="Fuursted K."/>
            <person name="Christensen J.J."/>
        </authorList>
    </citation>
    <scope>NUCLEOTIDE SEQUENCE [LARGE SCALE GENOMIC DNA]</scope>
    <source>
        <strain evidence="8">CCUG42038B</strain>
    </source>
</reference>
<evidence type="ECO:0000256" key="3">
    <source>
        <dbReference type="ARBA" id="ARBA00022898"/>
    </source>
</evidence>
<proteinExistence type="inferred from homology"/>
<name>A0A0X8FLJ5_9LACT</name>
<dbReference type="SUPFAM" id="SSF53383">
    <property type="entry name" value="PLP-dependent transferases"/>
    <property type="match status" value="1"/>
</dbReference>
<keyword evidence="8" id="KW-1185">Reference proteome</keyword>
<keyword evidence="4" id="KW-0456">Lyase</keyword>
<gene>
    <name evidence="7" type="ORF">AWM75_04485</name>
</gene>
<dbReference type="RefSeq" id="WP_067978780.1">
    <property type="nucleotide sequence ID" value="NZ_CP014163.1"/>
</dbReference>
<feature type="domain" description="Aminotransferase class I/classII large" evidence="6">
    <location>
        <begin position="32"/>
        <end position="370"/>
    </location>
</feature>
<dbReference type="InterPro" id="IPR051798">
    <property type="entry name" value="Class-II_PLP-Dep_Aminotrans"/>
</dbReference>
<dbReference type="InterPro" id="IPR015421">
    <property type="entry name" value="PyrdxlP-dep_Trfase_major"/>
</dbReference>
<dbReference type="PANTHER" id="PTHR43525">
    <property type="entry name" value="PROTEIN MALY"/>
    <property type="match status" value="1"/>
</dbReference>
<dbReference type="AlphaFoldDB" id="A0A0X8FLJ5"/>
<reference evidence="7 8" key="1">
    <citation type="journal article" date="2016" name="Genome Announc.">
        <title>Complete Genome Sequences of Aerococcus christensenii CCUG 28831T, Aerococcus sanguinicola CCUG 43001T, Aerococcus urinae CCUG 36881T, Aerococcus urinaeequi CCUG 28094T, Aerococcus urinaehominis CCUG 42038 BT, and Aerococcus viridans CCUG 4311T.</title>
        <authorList>
            <person name="Carkaci D."/>
            <person name="Dargis R."/>
            <person name="Nielsen X.C."/>
            <person name="Skovgaard O."/>
            <person name="Fuursted K."/>
            <person name="Christensen J.J."/>
        </authorList>
    </citation>
    <scope>NUCLEOTIDE SEQUENCE [LARGE SCALE GENOMIC DNA]</scope>
    <source>
        <strain evidence="7 8">CCUG42038B</strain>
    </source>
</reference>
<dbReference type="PANTHER" id="PTHR43525:SF1">
    <property type="entry name" value="PROTEIN MALY"/>
    <property type="match status" value="1"/>
</dbReference>
<dbReference type="GO" id="GO:0008483">
    <property type="term" value="F:transaminase activity"/>
    <property type="evidence" value="ECO:0007669"/>
    <property type="project" value="UniProtKB-KW"/>
</dbReference>
<evidence type="ECO:0000256" key="4">
    <source>
        <dbReference type="ARBA" id="ARBA00023239"/>
    </source>
</evidence>
<evidence type="ECO:0000256" key="2">
    <source>
        <dbReference type="ARBA" id="ARBA00012224"/>
    </source>
</evidence>
<keyword evidence="3" id="KW-0663">Pyridoxal phosphate</keyword>
<dbReference type="NCBIfam" id="TIGR04350">
    <property type="entry name" value="C_S_lyase_PatB"/>
    <property type="match status" value="1"/>
</dbReference>
<evidence type="ECO:0000259" key="6">
    <source>
        <dbReference type="Pfam" id="PF00155"/>
    </source>
</evidence>
<protein>
    <recommendedName>
        <fullName evidence="2">cysteine-S-conjugate beta-lyase</fullName>
        <ecNumber evidence="2">4.4.1.13</ecNumber>
    </recommendedName>
</protein>
<dbReference type="Gene3D" id="3.40.640.10">
    <property type="entry name" value="Type I PLP-dependent aspartate aminotransferase-like (Major domain)"/>
    <property type="match status" value="1"/>
</dbReference>